<dbReference type="Ensembl" id="ENSOABT00000081902.1">
    <property type="protein sequence ID" value="ENSOABP00000074089.1"/>
    <property type="gene ID" value="ENSOABG00000023794.2"/>
</dbReference>
<evidence type="ECO:0000256" key="7">
    <source>
        <dbReference type="PIRSR" id="PIRSR606689-1"/>
    </source>
</evidence>
<sequence length="237" mass="26179">MDCNIIITRDNGCHGEGYQAALALSTLTFSCVYHNQSQLNSSDQLFSSNGYHGDLAGKYRHPQLFFTLMFCTCVQVILMGLDSAGKSTLLAKLLTGQVMETSPTIGFNVGTLNLDKKTSLTVWDVGGQKHMRPNWRLYLDDCEALIFVVDSSDQGRMAEAKAALKKILSEEKLRGVPVMVLANKKDLPNSMTIREVSTSLDLPSYTDRLWEIQACSALKGLGLQQAFTSVNKMIKRS</sequence>
<dbReference type="AlphaFoldDB" id="A0AAZ1Y2P1"/>
<evidence type="ECO:0000256" key="9">
    <source>
        <dbReference type="RuleBase" id="RU003925"/>
    </source>
</evidence>
<dbReference type="Pfam" id="PF00025">
    <property type="entry name" value="Arf"/>
    <property type="match status" value="1"/>
</dbReference>
<feature type="binding site" evidence="7">
    <location>
        <begin position="183"/>
        <end position="186"/>
    </location>
    <ligand>
        <name>GTP</name>
        <dbReference type="ChEBI" id="CHEBI:37565"/>
    </ligand>
</feature>
<evidence type="ECO:0000256" key="4">
    <source>
        <dbReference type="ARBA" id="ARBA00023288"/>
    </source>
</evidence>
<dbReference type="GO" id="GO:0005525">
    <property type="term" value="F:GTP binding"/>
    <property type="evidence" value="ECO:0007669"/>
    <property type="project" value="UniProtKB-KW"/>
</dbReference>
<feature type="binding site" evidence="7">
    <location>
        <position position="127"/>
    </location>
    <ligand>
        <name>GTP</name>
        <dbReference type="ChEBI" id="CHEBI:37565"/>
    </ligand>
</feature>
<dbReference type="PANTHER" id="PTHR11711">
    <property type="entry name" value="ADP RIBOSYLATION FACTOR-RELATED"/>
    <property type="match status" value="1"/>
</dbReference>
<evidence type="ECO:0000256" key="8">
    <source>
        <dbReference type="PIRSR" id="PIRSR606689-2"/>
    </source>
</evidence>
<gene>
    <name evidence="10" type="primary">arl11</name>
</gene>
<accession>A0AAZ1Y2P1</accession>
<evidence type="ECO:0000256" key="5">
    <source>
        <dbReference type="ARBA" id="ARBA00054648"/>
    </source>
</evidence>
<evidence type="ECO:0000256" key="6">
    <source>
        <dbReference type="ARBA" id="ARBA00072409"/>
    </source>
</evidence>
<keyword evidence="8" id="KW-0479">Metal-binding</keyword>
<protein>
    <recommendedName>
        <fullName evidence="6">ADP-ribosylation factor-like protein 11</fullName>
    </recommendedName>
</protein>
<keyword evidence="11" id="KW-1185">Reference proteome</keyword>
<feature type="binding site" evidence="7">
    <location>
        <begin position="80"/>
        <end position="87"/>
    </location>
    <ligand>
        <name>GTP</name>
        <dbReference type="ChEBI" id="CHEBI:37565"/>
    </ligand>
</feature>
<keyword evidence="8" id="KW-0460">Magnesium</keyword>
<keyword evidence="3 7" id="KW-0342">GTP-binding</keyword>
<reference evidence="10" key="2">
    <citation type="submission" date="2025-08" db="UniProtKB">
        <authorList>
            <consortium name="Ensembl"/>
        </authorList>
    </citation>
    <scope>IDENTIFICATION</scope>
</reference>
<comment type="similarity">
    <text evidence="9">Belongs to the small GTPase superfamily. Arf family.</text>
</comment>
<evidence type="ECO:0000313" key="11">
    <source>
        <dbReference type="Proteomes" id="UP000472276"/>
    </source>
</evidence>
<keyword evidence="4" id="KW-0449">Lipoprotein</keyword>
<proteinExistence type="inferred from homology"/>
<evidence type="ECO:0000256" key="2">
    <source>
        <dbReference type="ARBA" id="ARBA00022741"/>
    </source>
</evidence>
<feature type="binding site" evidence="8">
    <location>
        <position position="87"/>
    </location>
    <ligand>
        <name>Mg(2+)</name>
        <dbReference type="ChEBI" id="CHEBI:18420"/>
    </ligand>
</feature>
<organism evidence="10 11">
    <name type="scientific">Oreochromis aureus</name>
    <name type="common">Israeli tilapia</name>
    <name type="synonym">Chromis aureus</name>
    <dbReference type="NCBI Taxonomy" id="47969"/>
    <lineage>
        <taxon>Eukaryota</taxon>
        <taxon>Metazoa</taxon>
        <taxon>Chordata</taxon>
        <taxon>Craniata</taxon>
        <taxon>Vertebrata</taxon>
        <taxon>Euteleostomi</taxon>
        <taxon>Actinopterygii</taxon>
        <taxon>Neopterygii</taxon>
        <taxon>Teleostei</taxon>
        <taxon>Neoteleostei</taxon>
        <taxon>Acanthomorphata</taxon>
        <taxon>Ovalentaria</taxon>
        <taxon>Cichlomorphae</taxon>
        <taxon>Cichliformes</taxon>
        <taxon>Cichlidae</taxon>
        <taxon>African cichlids</taxon>
        <taxon>Pseudocrenilabrinae</taxon>
        <taxon>Oreochromini</taxon>
        <taxon>Oreochromis</taxon>
    </lineage>
</organism>
<dbReference type="InterPro" id="IPR024156">
    <property type="entry name" value="Small_GTPase_ARF"/>
</dbReference>
<dbReference type="PROSITE" id="PS51417">
    <property type="entry name" value="ARF"/>
    <property type="match status" value="1"/>
</dbReference>
<dbReference type="PRINTS" id="PR00328">
    <property type="entry name" value="SAR1GTPBP"/>
</dbReference>
<dbReference type="SMART" id="SM00178">
    <property type="entry name" value="SAR"/>
    <property type="match status" value="1"/>
</dbReference>
<dbReference type="NCBIfam" id="TIGR00231">
    <property type="entry name" value="small_GTP"/>
    <property type="match status" value="1"/>
</dbReference>
<evidence type="ECO:0000256" key="3">
    <source>
        <dbReference type="ARBA" id="ARBA00023134"/>
    </source>
</evidence>
<dbReference type="SMART" id="SM00177">
    <property type="entry name" value="ARF"/>
    <property type="match status" value="1"/>
</dbReference>
<dbReference type="InterPro" id="IPR005225">
    <property type="entry name" value="Small_GTP-bd"/>
</dbReference>
<dbReference type="SUPFAM" id="SSF52540">
    <property type="entry name" value="P-loop containing nucleoside triphosphate hydrolases"/>
    <property type="match status" value="1"/>
</dbReference>
<reference evidence="11" key="1">
    <citation type="submission" date="2020-03" db="EMBL/GenBank/DDBJ databases">
        <title>Evolution of repeat sequences and sex chromosomes of tilapia species revealed by chromosome-level genomes.</title>
        <authorList>
            <person name="Xu L."/>
            <person name="Tao W."/>
            <person name="Wang D."/>
            <person name="Zhou Q."/>
        </authorList>
    </citation>
    <scope>NUCLEOTIDE SEQUENCE [LARGE SCALE GENOMIC DNA]</scope>
    <source>
        <strain evidence="11">Israel</strain>
    </source>
</reference>
<dbReference type="SMART" id="SM00173">
    <property type="entry name" value="RAS"/>
    <property type="match status" value="1"/>
</dbReference>
<name>A0AAZ1Y2P1_OREAU</name>
<dbReference type="InterPro" id="IPR006689">
    <property type="entry name" value="Small_GTPase_ARF/SAR"/>
</dbReference>
<comment type="function">
    <text evidence="5">May play a role in apoptosis. May act as a tumor suppressor.</text>
</comment>
<reference evidence="10" key="3">
    <citation type="submission" date="2025-09" db="UniProtKB">
        <authorList>
            <consortium name="Ensembl"/>
        </authorList>
    </citation>
    <scope>IDENTIFICATION</scope>
</reference>
<dbReference type="GO" id="GO:0046872">
    <property type="term" value="F:metal ion binding"/>
    <property type="evidence" value="ECO:0007669"/>
    <property type="project" value="UniProtKB-KW"/>
</dbReference>
<evidence type="ECO:0000256" key="1">
    <source>
        <dbReference type="ARBA" id="ARBA00022707"/>
    </source>
</evidence>
<dbReference type="Proteomes" id="UP000472276">
    <property type="component" value="Unassembled WGS sequence"/>
</dbReference>
<dbReference type="SMART" id="SM00175">
    <property type="entry name" value="RAB"/>
    <property type="match status" value="1"/>
</dbReference>
<dbReference type="InterPro" id="IPR027417">
    <property type="entry name" value="P-loop_NTPase"/>
</dbReference>
<dbReference type="Gene3D" id="3.40.50.300">
    <property type="entry name" value="P-loop containing nucleotide triphosphate hydrolases"/>
    <property type="match status" value="1"/>
</dbReference>
<keyword evidence="2 7" id="KW-0547">Nucleotide-binding</keyword>
<dbReference type="GO" id="GO:0003924">
    <property type="term" value="F:GTPase activity"/>
    <property type="evidence" value="ECO:0007669"/>
    <property type="project" value="InterPro"/>
</dbReference>
<dbReference type="FunFam" id="3.40.50.300:FF:000898">
    <property type="entry name" value="ADP-ribosylation factor-like protein 11"/>
    <property type="match status" value="1"/>
</dbReference>
<feature type="binding site" evidence="8">
    <location>
        <position position="104"/>
    </location>
    <ligand>
        <name>Mg(2+)</name>
        <dbReference type="ChEBI" id="CHEBI:18420"/>
    </ligand>
</feature>
<evidence type="ECO:0000313" key="10">
    <source>
        <dbReference type="Ensembl" id="ENSOABP00000074089.1"/>
    </source>
</evidence>
<keyword evidence="1" id="KW-0519">Myristate</keyword>